<evidence type="ECO:0000259" key="2">
    <source>
        <dbReference type="Pfam" id="PF10728"/>
    </source>
</evidence>
<sequence length="288" mass="32036">MRIGFIGAGKVGKAFGAYLYKKGFNVVGYFSKTFNSSLKGASLTNSKAFKNLEDLTKESEIVFITTNDDEIQRVCKLLVEKDILHNGQILVHMSGASSSTILGRAKAKGCFIYSMHPLQAFADVDKAVRDLENTVFSIEGDAEKICVLENMLKITGNNYFKINSEQKSIYHAAACVVSNYLVALIDYGLSLMKSIGIEEKEGYKALYPLIEGTIKNIYDLGTEKALTGPIARGDIDTVNKHLESFRKIIPDKLKVYKTLGLMTLDLAKREKLRDDEKVKILQNILKEV</sequence>
<dbReference type="Gene3D" id="3.40.50.720">
    <property type="entry name" value="NAD(P)-binding Rossmann-like Domain"/>
    <property type="match status" value="1"/>
</dbReference>
<dbReference type="Proteomes" id="UP000184082">
    <property type="component" value="Unassembled WGS sequence"/>
</dbReference>
<dbReference type="SUPFAM" id="SSF48179">
    <property type="entry name" value="6-phosphogluconate dehydrogenase C-terminal domain-like"/>
    <property type="match status" value="1"/>
</dbReference>
<evidence type="ECO:0000313" key="4">
    <source>
        <dbReference type="Proteomes" id="UP000184082"/>
    </source>
</evidence>
<gene>
    <name evidence="3" type="ORF">SAMN02745883_01049</name>
</gene>
<dbReference type="EMBL" id="FRAJ01000007">
    <property type="protein sequence ID" value="SHK01345.1"/>
    <property type="molecule type" value="Genomic_DNA"/>
</dbReference>
<dbReference type="Gene3D" id="1.10.1040.20">
    <property type="entry name" value="ProC-like, C-terminal domain"/>
    <property type="match status" value="1"/>
</dbReference>
<dbReference type="Pfam" id="PF10728">
    <property type="entry name" value="DUF2520"/>
    <property type="match status" value="1"/>
</dbReference>
<evidence type="ECO:0000259" key="1">
    <source>
        <dbReference type="Pfam" id="PF10727"/>
    </source>
</evidence>
<dbReference type="AlphaFoldDB" id="A0A1M6P051"/>
<feature type="domain" description="DUF2520" evidence="2">
    <location>
        <begin position="135"/>
        <end position="261"/>
    </location>
</feature>
<keyword evidence="4" id="KW-1185">Reference proteome</keyword>
<dbReference type="InterPro" id="IPR036291">
    <property type="entry name" value="NAD(P)-bd_dom_sf"/>
</dbReference>
<reference evidence="3 4" key="1">
    <citation type="submission" date="2016-11" db="EMBL/GenBank/DDBJ databases">
        <authorList>
            <person name="Jaros S."/>
            <person name="Januszkiewicz K."/>
            <person name="Wedrychowicz H."/>
        </authorList>
    </citation>
    <scope>NUCLEOTIDE SEQUENCE [LARGE SCALE GENOMIC DNA]</scope>
    <source>
        <strain evidence="3 4">DSM 14501</strain>
    </source>
</reference>
<evidence type="ECO:0000313" key="3">
    <source>
        <dbReference type="EMBL" id="SHK01345.1"/>
    </source>
</evidence>
<dbReference type="InterPro" id="IPR018931">
    <property type="entry name" value="DUF2520"/>
</dbReference>
<dbReference type="PANTHER" id="PTHR40459">
    <property type="entry name" value="CONSERVED HYPOTHETICAL ALANINE AND LEUCINE RICH PROTEIN"/>
    <property type="match status" value="1"/>
</dbReference>
<name>A0A1M6P051_9FIRM</name>
<organism evidence="3 4">
    <name type="scientific">Caminicella sporogenes DSM 14501</name>
    <dbReference type="NCBI Taxonomy" id="1121266"/>
    <lineage>
        <taxon>Bacteria</taxon>
        <taxon>Bacillati</taxon>
        <taxon>Bacillota</taxon>
        <taxon>Clostridia</taxon>
        <taxon>Peptostreptococcales</taxon>
        <taxon>Caminicellaceae</taxon>
        <taxon>Caminicella</taxon>
    </lineage>
</organism>
<dbReference type="Pfam" id="PF10727">
    <property type="entry name" value="Rossmann-like"/>
    <property type="match status" value="1"/>
</dbReference>
<dbReference type="InterPro" id="IPR037108">
    <property type="entry name" value="TM1727-like_C_sf"/>
</dbReference>
<protein>
    <submittedName>
        <fullName evidence="3">Predicted oxidoreductase, contains short-chain dehydrogenase (SDR) and DUF2520 domains</fullName>
    </submittedName>
</protein>
<dbReference type="InterPro" id="IPR019665">
    <property type="entry name" value="OxRdtase/DH_put_Rossmann_dom"/>
</dbReference>
<dbReference type="InterPro" id="IPR008927">
    <property type="entry name" value="6-PGluconate_DH-like_C_sf"/>
</dbReference>
<dbReference type="PANTHER" id="PTHR40459:SF1">
    <property type="entry name" value="CONSERVED HYPOTHETICAL ALANINE AND LEUCINE RICH PROTEIN"/>
    <property type="match status" value="1"/>
</dbReference>
<dbReference type="SUPFAM" id="SSF51735">
    <property type="entry name" value="NAD(P)-binding Rossmann-fold domains"/>
    <property type="match status" value="1"/>
</dbReference>
<proteinExistence type="predicted"/>
<feature type="domain" description="Putative oxidoreductase/dehydrogenase Rossmann-like" evidence="1">
    <location>
        <begin position="2"/>
        <end position="117"/>
    </location>
</feature>
<dbReference type="RefSeq" id="WP_159429999.1">
    <property type="nucleotide sequence ID" value="NZ_FRAJ01000007.1"/>
</dbReference>
<accession>A0A1M6P051</accession>
<dbReference type="STRING" id="1121266.SAMN02745883_01049"/>